<gene>
    <name evidence="3" type="primary">ygaD</name>
    <name evidence="2" type="ORF">Lbir_2799</name>
    <name evidence="3" type="ORF">NCTC12437_00862</name>
</gene>
<evidence type="ECO:0000259" key="1">
    <source>
        <dbReference type="Pfam" id="PF02464"/>
    </source>
</evidence>
<dbReference type="InterPro" id="IPR008136">
    <property type="entry name" value="CinA_C"/>
</dbReference>
<dbReference type="Pfam" id="PF02464">
    <property type="entry name" value="CinA"/>
    <property type="match status" value="1"/>
</dbReference>
<dbReference type="EMBL" id="LNXT01000048">
    <property type="protein sequence ID" value="KTC68197.1"/>
    <property type="molecule type" value="Genomic_DNA"/>
</dbReference>
<dbReference type="Gene3D" id="3.90.950.20">
    <property type="entry name" value="CinA-like"/>
    <property type="match status" value="1"/>
</dbReference>
<evidence type="ECO:0000313" key="3">
    <source>
        <dbReference type="EMBL" id="STX31092.1"/>
    </source>
</evidence>
<proteinExistence type="predicted"/>
<dbReference type="EMBL" id="UGNW01000001">
    <property type="protein sequence ID" value="STX31092.1"/>
    <property type="molecule type" value="Genomic_DNA"/>
</dbReference>
<organism evidence="3 5">
    <name type="scientific">Legionella birminghamensis</name>
    <dbReference type="NCBI Taxonomy" id="28083"/>
    <lineage>
        <taxon>Bacteria</taxon>
        <taxon>Pseudomonadati</taxon>
        <taxon>Pseudomonadota</taxon>
        <taxon>Gammaproteobacteria</taxon>
        <taxon>Legionellales</taxon>
        <taxon>Legionellaceae</taxon>
        <taxon>Legionella</taxon>
    </lineage>
</organism>
<accession>A0A378I8B9</accession>
<dbReference type="STRING" id="28083.Lbir_2799"/>
<dbReference type="SUPFAM" id="SSF142433">
    <property type="entry name" value="CinA-like"/>
    <property type="match status" value="1"/>
</dbReference>
<name>A0A378I8B9_9GAMM</name>
<dbReference type="RefSeq" id="WP_058524781.1">
    <property type="nucleotide sequence ID" value="NZ_CAAAHV010000004.1"/>
</dbReference>
<dbReference type="InterPro" id="IPR036653">
    <property type="entry name" value="CinA-like_C"/>
</dbReference>
<evidence type="ECO:0000313" key="4">
    <source>
        <dbReference type="Proteomes" id="UP000054735"/>
    </source>
</evidence>
<feature type="domain" description="CinA C-terminal" evidence="1">
    <location>
        <begin position="6"/>
        <end position="154"/>
    </location>
</feature>
<dbReference type="NCBIfam" id="TIGR00199">
    <property type="entry name" value="PncC_domain"/>
    <property type="match status" value="1"/>
</dbReference>
<reference evidence="3 5" key="2">
    <citation type="submission" date="2018-06" db="EMBL/GenBank/DDBJ databases">
        <authorList>
            <consortium name="Pathogen Informatics"/>
            <person name="Doyle S."/>
        </authorList>
    </citation>
    <scope>NUCLEOTIDE SEQUENCE [LARGE SCALE GENOMIC DNA]</scope>
    <source>
        <strain evidence="3 5">NCTC12437</strain>
    </source>
</reference>
<evidence type="ECO:0000313" key="5">
    <source>
        <dbReference type="Proteomes" id="UP000255066"/>
    </source>
</evidence>
<dbReference type="AlphaFoldDB" id="A0A378I8B9"/>
<keyword evidence="4" id="KW-1185">Reference proteome</keyword>
<reference evidence="2 4" key="1">
    <citation type="submission" date="2015-11" db="EMBL/GenBank/DDBJ databases">
        <title>Genomic analysis of 38 Legionella species identifies large and diverse effector repertoires.</title>
        <authorList>
            <person name="Burstein D."/>
            <person name="Amaro F."/>
            <person name="Zusman T."/>
            <person name="Lifshitz Z."/>
            <person name="Cohen O."/>
            <person name="Gilbert J.A."/>
            <person name="Pupko T."/>
            <person name="Shuman H.A."/>
            <person name="Segal G."/>
        </authorList>
    </citation>
    <scope>NUCLEOTIDE SEQUENCE [LARGE SCALE GENOMIC DNA]</scope>
    <source>
        <strain evidence="2 4">CDC#1407-AL-14</strain>
    </source>
</reference>
<sequence>MKSGQIVIDFLKNKGLILVTAESCTAGQILSILGKIEGCGECLELGYVVYSEKAKKDVLHVRQETIETHTLTSEAVAREMALGALRKSTASAVISTTGITGPEPMDGIDPGTICFAWGFKKEQEWLLHSETKKFKGTRAEIQVTAAHFALQSLPEIYALLFETKQ</sequence>
<dbReference type="Proteomes" id="UP000255066">
    <property type="component" value="Unassembled WGS sequence"/>
</dbReference>
<dbReference type="OrthoDB" id="9801454at2"/>
<dbReference type="Proteomes" id="UP000054735">
    <property type="component" value="Unassembled WGS sequence"/>
</dbReference>
<evidence type="ECO:0000313" key="2">
    <source>
        <dbReference type="EMBL" id="KTC68197.1"/>
    </source>
</evidence>
<protein>
    <submittedName>
        <fullName evidence="2">CinA-like competence damage protein</fullName>
    </submittedName>
    <submittedName>
        <fullName evidence="3">Putative 17.2kDa protein, CinA-related competence damage protein</fullName>
    </submittedName>
</protein>